<reference evidence="1" key="1">
    <citation type="submission" date="2023-05" db="EMBL/GenBank/DDBJ databases">
        <title>Nepenthes gracilis genome sequencing.</title>
        <authorList>
            <person name="Fukushima K."/>
        </authorList>
    </citation>
    <scope>NUCLEOTIDE SEQUENCE</scope>
    <source>
        <strain evidence="1">SING2019-196</strain>
    </source>
</reference>
<dbReference type="AlphaFoldDB" id="A0AAD3Y4G9"/>
<name>A0AAD3Y4G9_NEPGR</name>
<organism evidence="1 2">
    <name type="scientific">Nepenthes gracilis</name>
    <name type="common">Slender pitcher plant</name>
    <dbReference type="NCBI Taxonomy" id="150966"/>
    <lineage>
        <taxon>Eukaryota</taxon>
        <taxon>Viridiplantae</taxon>
        <taxon>Streptophyta</taxon>
        <taxon>Embryophyta</taxon>
        <taxon>Tracheophyta</taxon>
        <taxon>Spermatophyta</taxon>
        <taxon>Magnoliopsida</taxon>
        <taxon>eudicotyledons</taxon>
        <taxon>Gunneridae</taxon>
        <taxon>Pentapetalae</taxon>
        <taxon>Caryophyllales</taxon>
        <taxon>Nepenthaceae</taxon>
        <taxon>Nepenthes</taxon>
    </lineage>
</organism>
<comment type="caution">
    <text evidence="1">The sequence shown here is derived from an EMBL/GenBank/DDBJ whole genome shotgun (WGS) entry which is preliminary data.</text>
</comment>
<protein>
    <submittedName>
        <fullName evidence="1">Uncharacterized protein</fullName>
    </submittedName>
</protein>
<gene>
    <name evidence="1" type="ORF">Nepgr_028379</name>
</gene>
<dbReference type="EMBL" id="BSYO01000031">
    <property type="protein sequence ID" value="GMH26536.1"/>
    <property type="molecule type" value="Genomic_DNA"/>
</dbReference>
<evidence type="ECO:0000313" key="1">
    <source>
        <dbReference type="EMBL" id="GMH26536.1"/>
    </source>
</evidence>
<proteinExistence type="predicted"/>
<evidence type="ECO:0000313" key="2">
    <source>
        <dbReference type="Proteomes" id="UP001279734"/>
    </source>
</evidence>
<keyword evidence="2" id="KW-1185">Reference proteome</keyword>
<dbReference type="Proteomes" id="UP001279734">
    <property type="component" value="Unassembled WGS sequence"/>
</dbReference>
<accession>A0AAD3Y4G9</accession>
<sequence>MSVGVGVEDLVGAKIDREECCSEASVLRPPRLQGAPRLRLTTLFYLTAMEGVSCGGGDCSCVVGRVGTSG</sequence>